<dbReference type="Proteomes" id="UP001358614">
    <property type="component" value="Chromosome 1"/>
</dbReference>
<organism evidence="2 3">
    <name type="scientific">Kwoniella europaea PYCC6329</name>
    <dbReference type="NCBI Taxonomy" id="1423913"/>
    <lineage>
        <taxon>Eukaryota</taxon>
        <taxon>Fungi</taxon>
        <taxon>Dikarya</taxon>
        <taxon>Basidiomycota</taxon>
        <taxon>Agaricomycotina</taxon>
        <taxon>Tremellomycetes</taxon>
        <taxon>Tremellales</taxon>
        <taxon>Cryptococcaceae</taxon>
        <taxon>Kwoniella</taxon>
    </lineage>
</organism>
<evidence type="ECO:0000313" key="2">
    <source>
        <dbReference type="EMBL" id="WWD05402.1"/>
    </source>
</evidence>
<evidence type="ECO:0000313" key="3">
    <source>
        <dbReference type="Proteomes" id="UP001358614"/>
    </source>
</evidence>
<feature type="region of interest" description="Disordered" evidence="1">
    <location>
        <begin position="194"/>
        <end position="215"/>
    </location>
</feature>
<protein>
    <submittedName>
        <fullName evidence="2">Uncharacterized protein</fullName>
    </submittedName>
</protein>
<evidence type="ECO:0000256" key="1">
    <source>
        <dbReference type="SAM" id="MobiDB-lite"/>
    </source>
</evidence>
<dbReference type="EMBL" id="CP144089">
    <property type="protein sequence ID" value="WWD05402.1"/>
    <property type="molecule type" value="Genomic_DNA"/>
</dbReference>
<dbReference type="AlphaFoldDB" id="A0AAX4KFX0"/>
<dbReference type="RefSeq" id="XP_066083369.1">
    <property type="nucleotide sequence ID" value="XM_066227272.1"/>
</dbReference>
<name>A0AAX4KFX0_9TREE</name>
<reference evidence="2 3" key="1">
    <citation type="submission" date="2024-01" db="EMBL/GenBank/DDBJ databases">
        <title>Comparative genomics of Cryptococcus and Kwoniella reveals pathogenesis evolution and contrasting modes of karyotype evolution via chromosome fusion or intercentromeric recombination.</title>
        <authorList>
            <person name="Coelho M.A."/>
            <person name="David-Palma M."/>
            <person name="Shea T."/>
            <person name="Bowers K."/>
            <person name="McGinley-Smith S."/>
            <person name="Mohammad A.W."/>
            <person name="Gnirke A."/>
            <person name="Yurkov A.M."/>
            <person name="Nowrousian M."/>
            <person name="Sun S."/>
            <person name="Cuomo C.A."/>
            <person name="Heitman J."/>
        </authorList>
    </citation>
    <scope>NUCLEOTIDE SEQUENCE [LARGE SCALE GENOMIC DNA]</scope>
    <source>
        <strain evidence="2 3">PYCC6329</strain>
    </source>
</reference>
<dbReference type="GeneID" id="91102282"/>
<proteinExistence type="predicted"/>
<dbReference type="KEGG" id="ker:91102282"/>
<keyword evidence="3" id="KW-1185">Reference proteome</keyword>
<accession>A0AAX4KFX0</accession>
<sequence>MVFTLKDEERKYLDDGQAALQAAQATQKVHALSGLKFNAAVLYTMEKHLFARRKGSFRDVPLTREHWMVDAKAVAQTAIENITSLATQEVRNSPLAEIDIPTSHSSARRPSHPAFVLRDRHDRREVAVSRAVKRWLDHQVDSFLKYYFCGPIDVNHWPGPEMDKIKKERKVRTERREKERQVIIAMEKRLHIQDGKEKELVTQPQGDDYQHLSST</sequence>
<gene>
    <name evidence="2" type="ORF">V865_003479</name>
</gene>